<dbReference type="OrthoDB" id="2691556at2759"/>
<keyword evidence="3" id="KW-1185">Reference proteome</keyword>
<dbReference type="EMBL" id="KN835715">
    <property type="protein sequence ID" value="KIK34704.1"/>
    <property type="molecule type" value="Genomic_DNA"/>
</dbReference>
<gene>
    <name evidence="2" type="ORF">CY34DRAFT_17538</name>
</gene>
<dbReference type="HOGENOM" id="CLU_1876803_0_0_1"/>
<evidence type="ECO:0000256" key="1">
    <source>
        <dbReference type="SAM" id="MobiDB-lite"/>
    </source>
</evidence>
<evidence type="ECO:0000313" key="2">
    <source>
        <dbReference type="EMBL" id="KIK34704.1"/>
    </source>
</evidence>
<organism evidence="2 3">
    <name type="scientific">Suillus luteus UH-Slu-Lm8-n1</name>
    <dbReference type="NCBI Taxonomy" id="930992"/>
    <lineage>
        <taxon>Eukaryota</taxon>
        <taxon>Fungi</taxon>
        <taxon>Dikarya</taxon>
        <taxon>Basidiomycota</taxon>
        <taxon>Agaricomycotina</taxon>
        <taxon>Agaricomycetes</taxon>
        <taxon>Agaricomycetidae</taxon>
        <taxon>Boletales</taxon>
        <taxon>Suillineae</taxon>
        <taxon>Suillaceae</taxon>
        <taxon>Suillus</taxon>
    </lineage>
</organism>
<dbReference type="InParanoid" id="A0A0D0A973"/>
<dbReference type="AlphaFoldDB" id="A0A0D0A973"/>
<dbReference type="Proteomes" id="UP000054485">
    <property type="component" value="Unassembled WGS sequence"/>
</dbReference>
<reference evidence="3" key="2">
    <citation type="submission" date="2015-01" db="EMBL/GenBank/DDBJ databases">
        <title>Evolutionary Origins and Diversification of the Mycorrhizal Mutualists.</title>
        <authorList>
            <consortium name="DOE Joint Genome Institute"/>
            <consortium name="Mycorrhizal Genomics Consortium"/>
            <person name="Kohler A."/>
            <person name="Kuo A."/>
            <person name="Nagy L.G."/>
            <person name="Floudas D."/>
            <person name="Copeland A."/>
            <person name="Barry K.W."/>
            <person name="Cichocki N."/>
            <person name="Veneault-Fourrey C."/>
            <person name="LaButti K."/>
            <person name="Lindquist E.A."/>
            <person name="Lipzen A."/>
            <person name="Lundell T."/>
            <person name="Morin E."/>
            <person name="Murat C."/>
            <person name="Riley R."/>
            <person name="Ohm R."/>
            <person name="Sun H."/>
            <person name="Tunlid A."/>
            <person name="Henrissat B."/>
            <person name="Grigoriev I.V."/>
            <person name="Hibbett D.S."/>
            <person name="Martin F."/>
        </authorList>
    </citation>
    <scope>NUCLEOTIDE SEQUENCE [LARGE SCALE GENOMIC DNA]</scope>
    <source>
        <strain evidence="3">UH-Slu-Lm8-n1</strain>
    </source>
</reference>
<name>A0A0D0A973_9AGAM</name>
<sequence>MACNTGASVPKTPVRNSDLPTELKATPYAVGSSTASSAVDDLRPWITRDIKNFKICGADQMLLPLLKMCTDSSRSLPPSQKLALLGTCIEAVMHLLNGESGVPRKIKQHLNEFCNVTSELSSYPHFVQAANAALLN</sequence>
<reference evidence="2 3" key="1">
    <citation type="submission" date="2014-04" db="EMBL/GenBank/DDBJ databases">
        <authorList>
            <consortium name="DOE Joint Genome Institute"/>
            <person name="Kuo A."/>
            <person name="Ruytinx J."/>
            <person name="Rineau F."/>
            <person name="Colpaert J."/>
            <person name="Kohler A."/>
            <person name="Nagy L.G."/>
            <person name="Floudas D."/>
            <person name="Copeland A."/>
            <person name="Barry K.W."/>
            <person name="Cichocki N."/>
            <person name="Veneault-Fourrey C."/>
            <person name="LaButti K."/>
            <person name="Lindquist E.A."/>
            <person name="Lipzen A."/>
            <person name="Lundell T."/>
            <person name="Morin E."/>
            <person name="Murat C."/>
            <person name="Sun H."/>
            <person name="Tunlid A."/>
            <person name="Henrissat B."/>
            <person name="Grigoriev I.V."/>
            <person name="Hibbett D.S."/>
            <person name="Martin F."/>
            <person name="Nordberg H.P."/>
            <person name="Cantor M.N."/>
            <person name="Hua S.X."/>
        </authorList>
    </citation>
    <scope>NUCLEOTIDE SEQUENCE [LARGE SCALE GENOMIC DNA]</scope>
    <source>
        <strain evidence="2 3">UH-Slu-Lm8-n1</strain>
    </source>
</reference>
<feature type="region of interest" description="Disordered" evidence="1">
    <location>
        <begin position="1"/>
        <end position="20"/>
    </location>
</feature>
<protein>
    <submittedName>
        <fullName evidence="2">Uncharacterized protein</fullName>
    </submittedName>
</protein>
<evidence type="ECO:0000313" key="3">
    <source>
        <dbReference type="Proteomes" id="UP000054485"/>
    </source>
</evidence>
<accession>A0A0D0A973</accession>
<proteinExistence type="predicted"/>